<dbReference type="Proteomes" id="UP001174909">
    <property type="component" value="Unassembled WGS sequence"/>
</dbReference>
<sequence>MTIPNTRYSRLPTEFDVAGKTVIVTGAARGIGKGIARVFAESGAQVMVTSLTDRYLMPLAEEMEAAGHPIFPLTADATDSDDWQRTVDTALSAWGRIDVLINNLGDAIRKPLVPPPGSDGTPITDDEWQFVMDINLTEAFKVFPDPETGEPERIAASRERAKTNVPLGRVGELREVGLLALYLASDASAYMTGETLYLDGGLSHS</sequence>
<dbReference type="GO" id="GO:0004316">
    <property type="term" value="F:3-oxoacyl-[acyl-carrier-protein] reductase (NADPH) activity"/>
    <property type="evidence" value="ECO:0007669"/>
    <property type="project" value="UniProtKB-EC"/>
</dbReference>
<dbReference type="InterPro" id="IPR002347">
    <property type="entry name" value="SDR_fam"/>
</dbReference>
<gene>
    <name evidence="4" type="ORF">GBAR_LOCUS1198</name>
</gene>
<evidence type="ECO:0000256" key="2">
    <source>
        <dbReference type="ARBA" id="ARBA00012948"/>
    </source>
</evidence>
<accession>A0AA35W037</accession>
<dbReference type="InterPro" id="IPR036291">
    <property type="entry name" value="NAD(P)-bd_dom_sf"/>
</dbReference>
<dbReference type="EMBL" id="CASHTH010000178">
    <property type="protein sequence ID" value="CAI7993159.1"/>
    <property type="molecule type" value="Genomic_DNA"/>
</dbReference>
<dbReference type="PANTHER" id="PTHR42879:SF2">
    <property type="entry name" value="3-OXOACYL-[ACYL-CARRIER-PROTEIN] REDUCTASE FABG"/>
    <property type="match status" value="1"/>
</dbReference>
<organism evidence="4 5">
    <name type="scientific">Geodia barretti</name>
    <name type="common">Barrett's horny sponge</name>
    <dbReference type="NCBI Taxonomy" id="519541"/>
    <lineage>
        <taxon>Eukaryota</taxon>
        <taxon>Metazoa</taxon>
        <taxon>Porifera</taxon>
        <taxon>Demospongiae</taxon>
        <taxon>Heteroscleromorpha</taxon>
        <taxon>Tetractinellida</taxon>
        <taxon>Astrophorina</taxon>
        <taxon>Geodiidae</taxon>
        <taxon>Geodia</taxon>
    </lineage>
</organism>
<name>A0AA35W037_GEOBA</name>
<dbReference type="AlphaFoldDB" id="A0AA35W037"/>
<keyword evidence="5" id="KW-1185">Reference proteome</keyword>
<dbReference type="Pfam" id="PF13561">
    <property type="entry name" value="adh_short_C2"/>
    <property type="match status" value="1"/>
</dbReference>
<protein>
    <recommendedName>
        <fullName evidence="2">3-oxoacyl-[acyl-carrier-protein] reductase</fullName>
        <ecNumber evidence="2">1.1.1.100</ecNumber>
    </recommendedName>
</protein>
<dbReference type="PANTHER" id="PTHR42879">
    <property type="entry name" value="3-OXOACYL-(ACYL-CARRIER-PROTEIN) REDUCTASE"/>
    <property type="match status" value="1"/>
</dbReference>
<dbReference type="EC" id="1.1.1.100" evidence="2"/>
<comment type="similarity">
    <text evidence="1">Belongs to the short-chain dehydrogenases/reductases (SDR) family.</text>
</comment>
<dbReference type="Gene3D" id="3.40.50.720">
    <property type="entry name" value="NAD(P)-binding Rossmann-like Domain"/>
    <property type="match status" value="2"/>
</dbReference>
<dbReference type="SUPFAM" id="SSF51735">
    <property type="entry name" value="NAD(P)-binding Rossmann-fold domains"/>
    <property type="match status" value="1"/>
</dbReference>
<dbReference type="Pfam" id="PF00106">
    <property type="entry name" value="adh_short"/>
    <property type="match status" value="1"/>
</dbReference>
<comment type="caution">
    <text evidence="4">The sequence shown here is derived from an EMBL/GenBank/DDBJ whole genome shotgun (WGS) entry which is preliminary data.</text>
</comment>
<evidence type="ECO:0000313" key="4">
    <source>
        <dbReference type="EMBL" id="CAI7993159.1"/>
    </source>
</evidence>
<evidence type="ECO:0000256" key="3">
    <source>
        <dbReference type="ARBA" id="ARBA00048508"/>
    </source>
</evidence>
<dbReference type="PRINTS" id="PR00081">
    <property type="entry name" value="GDHRDH"/>
</dbReference>
<evidence type="ECO:0000313" key="5">
    <source>
        <dbReference type="Proteomes" id="UP001174909"/>
    </source>
</evidence>
<dbReference type="InterPro" id="IPR050259">
    <property type="entry name" value="SDR"/>
</dbReference>
<reference evidence="4" key="1">
    <citation type="submission" date="2023-03" db="EMBL/GenBank/DDBJ databases">
        <authorList>
            <person name="Steffen K."/>
            <person name="Cardenas P."/>
        </authorList>
    </citation>
    <scope>NUCLEOTIDE SEQUENCE</scope>
</reference>
<evidence type="ECO:0000256" key="1">
    <source>
        <dbReference type="ARBA" id="ARBA00006484"/>
    </source>
</evidence>
<proteinExistence type="inferred from homology"/>
<comment type="catalytic activity">
    <reaction evidence="3">
        <text>a (3R)-hydroxyacyl-[ACP] + NADP(+) = a 3-oxoacyl-[ACP] + NADPH + H(+)</text>
        <dbReference type="Rhea" id="RHEA:17397"/>
        <dbReference type="Rhea" id="RHEA-COMP:9916"/>
        <dbReference type="Rhea" id="RHEA-COMP:9945"/>
        <dbReference type="ChEBI" id="CHEBI:15378"/>
        <dbReference type="ChEBI" id="CHEBI:57783"/>
        <dbReference type="ChEBI" id="CHEBI:58349"/>
        <dbReference type="ChEBI" id="CHEBI:78776"/>
        <dbReference type="ChEBI" id="CHEBI:78827"/>
        <dbReference type="EC" id="1.1.1.100"/>
    </reaction>
</comment>